<evidence type="ECO:0000313" key="2">
    <source>
        <dbReference type="Proteomes" id="UP000244336"/>
    </source>
</evidence>
<proteinExistence type="predicted"/>
<sequence length="53" mass="5942">MMELDVIGASMAAWHWIASAGPVAIRLSHPNFLEDTHCITFLFLAKTHCLNFL</sequence>
<organism evidence="1 2">
    <name type="scientific">Panicum hallii var. hallii</name>
    <dbReference type="NCBI Taxonomy" id="1504633"/>
    <lineage>
        <taxon>Eukaryota</taxon>
        <taxon>Viridiplantae</taxon>
        <taxon>Streptophyta</taxon>
        <taxon>Embryophyta</taxon>
        <taxon>Tracheophyta</taxon>
        <taxon>Spermatophyta</taxon>
        <taxon>Magnoliopsida</taxon>
        <taxon>Liliopsida</taxon>
        <taxon>Poales</taxon>
        <taxon>Poaceae</taxon>
        <taxon>PACMAD clade</taxon>
        <taxon>Panicoideae</taxon>
        <taxon>Panicodae</taxon>
        <taxon>Paniceae</taxon>
        <taxon>Panicinae</taxon>
        <taxon>Panicum</taxon>
        <taxon>Panicum sect. Panicum</taxon>
    </lineage>
</organism>
<dbReference type="Proteomes" id="UP000244336">
    <property type="component" value="Chromosome 1"/>
</dbReference>
<accession>A0A2T7F946</accession>
<keyword evidence="2" id="KW-1185">Reference proteome</keyword>
<dbReference type="EMBL" id="CM009749">
    <property type="protein sequence ID" value="PUZ76613.1"/>
    <property type="molecule type" value="Genomic_DNA"/>
</dbReference>
<name>A0A2T7F946_9POAL</name>
<gene>
    <name evidence="1" type="ORF">GQ55_1G304600</name>
</gene>
<dbReference type="AlphaFoldDB" id="A0A2T7F946"/>
<dbReference type="Gramene" id="PUZ76613">
    <property type="protein sequence ID" value="PUZ76613"/>
    <property type="gene ID" value="GQ55_1G304600"/>
</dbReference>
<reference evidence="1 2" key="1">
    <citation type="submission" date="2018-04" db="EMBL/GenBank/DDBJ databases">
        <title>WGS assembly of Panicum hallii var. hallii HAL2.</title>
        <authorList>
            <person name="Lovell J."/>
            <person name="Jenkins J."/>
            <person name="Lowry D."/>
            <person name="Mamidi S."/>
            <person name="Sreedasyam A."/>
            <person name="Weng X."/>
            <person name="Barry K."/>
            <person name="Bonette J."/>
            <person name="Campitelli B."/>
            <person name="Daum C."/>
            <person name="Gordon S."/>
            <person name="Gould B."/>
            <person name="Lipzen A."/>
            <person name="MacQueen A."/>
            <person name="Palacio-Mejia J."/>
            <person name="Plott C."/>
            <person name="Shakirov E."/>
            <person name="Shu S."/>
            <person name="Yoshinaga Y."/>
            <person name="Zane M."/>
            <person name="Rokhsar D."/>
            <person name="Grimwood J."/>
            <person name="Schmutz J."/>
            <person name="Juenger T."/>
        </authorList>
    </citation>
    <scope>NUCLEOTIDE SEQUENCE [LARGE SCALE GENOMIC DNA]</scope>
    <source>
        <strain evidence="2">cv. HAL2</strain>
    </source>
</reference>
<evidence type="ECO:0000313" key="1">
    <source>
        <dbReference type="EMBL" id="PUZ76613.1"/>
    </source>
</evidence>
<protein>
    <submittedName>
        <fullName evidence="1">Uncharacterized protein</fullName>
    </submittedName>
</protein>